<organism evidence="3 4">
    <name type="scientific">Candidatus Cetobacterium colombiensis</name>
    <dbReference type="NCBI Taxonomy" id="3073100"/>
    <lineage>
        <taxon>Bacteria</taxon>
        <taxon>Fusobacteriati</taxon>
        <taxon>Fusobacteriota</taxon>
        <taxon>Fusobacteriia</taxon>
        <taxon>Fusobacteriales</taxon>
        <taxon>Fusobacteriaceae</taxon>
        <taxon>Cetobacterium</taxon>
    </lineage>
</organism>
<evidence type="ECO:0000313" key="4">
    <source>
        <dbReference type="Proteomes" id="UP001279681"/>
    </source>
</evidence>
<dbReference type="RefSeq" id="WP_320312434.1">
    <property type="nucleotide sequence ID" value="NZ_JAVIKH010000001.1"/>
</dbReference>
<sequence>MILDKKWYVYILRCENNSLYTGITTDVKKRFLQHSNGKGAKYTRVHKPIKIEAVFITENRSSATKEEIRIKRLTKAQKERLCKNSFNDILNITN</sequence>
<comment type="similarity">
    <text evidence="1">Belongs to the UPF0213 family.</text>
</comment>
<keyword evidence="4" id="KW-1185">Reference proteome</keyword>
<proteinExistence type="inferred from homology"/>
<dbReference type="Proteomes" id="UP001279681">
    <property type="component" value="Unassembled WGS sequence"/>
</dbReference>
<dbReference type="PROSITE" id="PS50164">
    <property type="entry name" value="GIY_YIG"/>
    <property type="match status" value="1"/>
</dbReference>
<dbReference type="Pfam" id="PF01541">
    <property type="entry name" value="GIY-YIG"/>
    <property type="match status" value="1"/>
</dbReference>
<name>A0ABU4W673_9FUSO</name>
<reference evidence="4" key="1">
    <citation type="submission" date="2023-07" db="EMBL/GenBank/DDBJ databases">
        <authorList>
            <person name="Colorado M.A."/>
            <person name="Villamil L.M."/>
            <person name="Melo J.F."/>
            <person name="Rodriguez J.A."/>
            <person name="Ruiz R.Y."/>
        </authorList>
    </citation>
    <scope>NUCLEOTIDE SEQUENCE [LARGE SCALE GENOMIC DNA]</scope>
    <source>
        <strain evidence="4">C33</strain>
    </source>
</reference>
<gene>
    <name evidence="3" type="ORF">RFV38_00660</name>
</gene>
<dbReference type="Gene3D" id="3.40.1440.10">
    <property type="entry name" value="GIY-YIG endonuclease"/>
    <property type="match status" value="1"/>
</dbReference>
<dbReference type="PANTHER" id="PTHR34477:SF1">
    <property type="entry name" value="UPF0213 PROTEIN YHBQ"/>
    <property type="match status" value="1"/>
</dbReference>
<dbReference type="CDD" id="cd10456">
    <property type="entry name" value="GIY-YIG_UPF0213"/>
    <property type="match status" value="1"/>
</dbReference>
<evidence type="ECO:0000259" key="2">
    <source>
        <dbReference type="PROSITE" id="PS50164"/>
    </source>
</evidence>
<evidence type="ECO:0000256" key="1">
    <source>
        <dbReference type="ARBA" id="ARBA00007435"/>
    </source>
</evidence>
<evidence type="ECO:0000313" key="3">
    <source>
        <dbReference type="EMBL" id="MDX8335021.1"/>
    </source>
</evidence>
<dbReference type="InterPro" id="IPR050190">
    <property type="entry name" value="UPF0213_domain"/>
</dbReference>
<dbReference type="InterPro" id="IPR000305">
    <property type="entry name" value="GIY-YIG_endonuc"/>
</dbReference>
<accession>A0ABU4W673</accession>
<dbReference type="SUPFAM" id="SSF82771">
    <property type="entry name" value="GIY-YIG endonuclease"/>
    <property type="match status" value="1"/>
</dbReference>
<dbReference type="PANTHER" id="PTHR34477">
    <property type="entry name" value="UPF0213 PROTEIN YHBQ"/>
    <property type="match status" value="1"/>
</dbReference>
<protein>
    <submittedName>
        <fullName evidence="3">GIY-YIG nuclease family protein</fullName>
    </submittedName>
</protein>
<feature type="domain" description="GIY-YIG" evidence="2">
    <location>
        <begin position="5"/>
        <end position="80"/>
    </location>
</feature>
<dbReference type="EMBL" id="JAVIKH010000001">
    <property type="protein sequence ID" value="MDX8335021.1"/>
    <property type="molecule type" value="Genomic_DNA"/>
</dbReference>
<dbReference type="InterPro" id="IPR035901">
    <property type="entry name" value="GIY-YIG_endonuc_sf"/>
</dbReference>
<comment type="caution">
    <text evidence="3">The sequence shown here is derived from an EMBL/GenBank/DDBJ whole genome shotgun (WGS) entry which is preliminary data.</text>
</comment>